<dbReference type="InterPro" id="IPR018247">
    <property type="entry name" value="EF_Hand_1_Ca_BS"/>
</dbReference>
<dbReference type="NCBIfam" id="TIGR02595">
    <property type="entry name" value="PEP_CTERM"/>
    <property type="match status" value="1"/>
</dbReference>
<dbReference type="EMBL" id="SJPR01000005">
    <property type="protein sequence ID" value="TWT95410.1"/>
    <property type="molecule type" value="Genomic_DNA"/>
</dbReference>
<name>A0A5C6A7P5_9BACT</name>
<reference evidence="2 3" key="1">
    <citation type="submission" date="2019-02" db="EMBL/GenBank/DDBJ databases">
        <title>Deep-cultivation of Planctomycetes and their phenomic and genomic characterization uncovers novel biology.</title>
        <authorList>
            <person name="Wiegand S."/>
            <person name="Jogler M."/>
            <person name="Boedeker C."/>
            <person name="Pinto D."/>
            <person name="Vollmers J."/>
            <person name="Rivas-Marin E."/>
            <person name="Kohn T."/>
            <person name="Peeters S.H."/>
            <person name="Heuer A."/>
            <person name="Rast P."/>
            <person name="Oberbeckmann S."/>
            <person name="Bunk B."/>
            <person name="Jeske O."/>
            <person name="Meyerdierks A."/>
            <person name="Storesund J.E."/>
            <person name="Kallscheuer N."/>
            <person name="Luecker S."/>
            <person name="Lage O.M."/>
            <person name="Pohl T."/>
            <person name="Merkel B.J."/>
            <person name="Hornburger P."/>
            <person name="Mueller R.-W."/>
            <person name="Bruemmer F."/>
            <person name="Labrenz M."/>
            <person name="Spormann A.M."/>
            <person name="Op Den Camp H."/>
            <person name="Overmann J."/>
            <person name="Amann R."/>
            <person name="Jetten M.S.M."/>
            <person name="Mascher T."/>
            <person name="Medema M.H."/>
            <person name="Devos D.P."/>
            <person name="Kaster A.-K."/>
            <person name="Ovreas L."/>
            <person name="Rohde M."/>
            <person name="Galperin M.Y."/>
            <person name="Jogler C."/>
        </authorList>
    </citation>
    <scope>NUCLEOTIDE SEQUENCE [LARGE SCALE GENOMIC DNA]</scope>
    <source>
        <strain evidence="2 3">Pla108</strain>
    </source>
</reference>
<proteinExistence type="predicted"/>
<organism evidence="2 3">
    <name type="scientific">Botrimarina colliarenosi</name>
    <dbReference type="NCBI Taxonomy" id="2528001"/>
    <lineage>
        <taxon>Bacteria</taxon>
        <taxon>Pseudomonadati</taxon>
        <taxon>Planctomycetota</taxon>
        <taxon>Planctomycetia</taxon>
        <taxon>Pirellulales</taxon>
        <taxon>Lacipirellulaceae</taxon>
        <taxon>Botrimarina</taxon>
    </lineage>
</organism>
<dbReference type="PROSITE" id="PS00018">
    <property type="entry name" value="EF_HAND_1"/>
    <property type="match status" value="1"/>
</dbReference>
<evidence type="ECO:0000256" key="1">
    <source>
        <dbReference type="SAM" id="SignalP"/>
    </source>
</evidence>
<keyword evidence="1" id="KW-0732">Signal</keyword>
<dbReference type="OrthoDB" id="224352at2"/>
<protein>
    <recommendedName>
        <fullName evidence="4">PEP-CTERM protein-sorting domain-containing protein</fullName>
    </recommendedName>
</protein>
<dbReference type="Proteomes" id="UP000317421">
    <property type="component" value="Unassembled WGS sequence"/>
</dbReference>
<evidence type="ECO:0008006" key="4">
    <source>
        <dbReference type="Google" id="ProtNLM"/>
    </source>
</evidence>
<keyword evidence="3" id="KW-1185">Reference proteome</keyword>
<evidence type="ECO:0000313" key="2">
    <source>
        <dbReference type="EMBL" id="TWT95410.1"/>
    </source>
</evidence>
<dbReference type="RefSeq" id="WP_146446248.1">
    <property type="nucleotide sequence ID" value="NZ_SJPR01000005.1"/>
</dbReference>
<sequence length="295" mass="31299" precursor="true">MPLSSRRCNPASELMARVVLAIAALACCSGGAAATSLVAFRFTGSLFDTAEVFGYSIGPADTVTGHVVYRTGVTNSVPLGDCLDCAGYPVDLVSGFRLEVGPLVFRYDSFAAAVFDDGPGFDPTFPEDVLRFGRNELGPWSYERRLLVNGEPHAAGFADVSFVGSSLALFSTALPNDPVSIDFFIGNLLISDGVGWAPGFVDPFSLERLTVPAGDYFLDGYLCEQDYAVWRNDYGATFPSSADGNGDGVVDAADYTIWRDAMALSASGVPEPSGVAGVMMVALLTTILRKRRHAL</sequence>
<dbReference type="AlphaFoldDB" id="A0A5C6A7P5"/>
<feature type="chain" id="PRO_5022808363" description="PEP-CTERM protein-sorting domain-containing protein" evidence="1">
    <location>
        <begin position="35"/>
        <end position="295"/>
    </location>
</feature>
<gene>
    <name evidence="2" type="ORF">Pla108_35580</name>
</gene>
<accession>A0A5C6A7P5</accession>
<dbReference type="InterPro" id="IPR013424">
    <property type="entry name" value="Ice-binding_C"/>
</dbReference>
<comment type="caution">
    <text evidence="2">The sequence shown here is derived from an EMBL/GenBank/DDBJ whole genome shotgun (WGS) entry which is preliminary data.</text>
</comment>
<feature type="signal peptide" evidence="1">
    <location>
        <begin position="1"/>
        <end position="34"/>
    </location>
</feature>
<evidence type="ECO:0000313" key="3">
    <source>
        <dbReference type="Proteomes" id="UP000317421"/>
    </source>
</evidence>